<dbReference type="InterPro" id="IPR011989">
    <property type="entry name" value="ARM-like"/>
</dbReference>
<reference evidence="1 2" key="1">
    <citation type="submission" date="2015-03" db="EMBL/GenBank/DDBJ databases">
        <title>Genome sequence of Variovorax paradoxus TBEA6.</title>
        <authorList>
            <person name="Poehlein A."/>
            <person name="Schuldes J."/>
            <person name="Wuebbeler J.H."/>
            <person name="Hiessl S."/>
            <person name="Steinbuechel A."/>
            <person name="Daniel R."/>
        </authorList>
    </citation>
    <scope>NUCLEOTIDE SEQUENCE [LARGE SCALE GENOMIC DNA]</scope>
    <source>
        <strain evidence="1 2">TBEA6</strain>
    </source>
</reference>
<dbReference type="AlphaFoldDB" id="A0A0H2LRE8"/>
<dbReference type="Gene3D" id="1.25.10.10">
    <property type="entry name" value="Leucine-rich Repeat Variant"/>
    <property type="match status" value="1"/>
</dbReference>
<dbReference type="Proteomes" id="UP000035170">
    <property type="component" value="Unassembled WGS sequence"/>
</dbReference>
<accession>A0A0H2LRE8</accession>
<proteinExistence type="predicted"/>
<dbReference type="RefSeq" id="WP_047787124.1">
    <property type="nucleotide sequence ID" value="NZ_JZWI01000042.1"/>
</dbReference>
<protein>
    <recommendedName>
        <fullName evidence="3">TIGR02270 family protein</fullName>
    </recommendedName>
</protein>
<name>A0A0H2LRE8_VARPD</name>
<dbReference type="NCBIfam" id="TIGR02270">
    <property type="entry name" value="TIGR02270 family protein"/>
    <property type="match status" value="1"/>
</dbReference>
<dbReference type="SUPFAM" id="SSF48371">
    <property type="entry name" value="ARM repeat"/>
    <property type="match status" value="1"/>
</dbReference>
<dbReference type="InterPro" id="IPR016024">
    <property type="entry name" value="ARM-type_fold"/>
</dbReference>
<evidence type="ECO:0000313" key="2">
    <source>
        <dbReference type="Proteomes" id="UP000035170"/>
    </source>
</evidence>
<comment type="caution">
    <text evidence="1">The sequence shown here is derived from an EMBL/GenBank/DDBJ whole genome shotgun (WGS) entry which is preliminary data.</text>
</comment>
<keyword evidence="2" id="KW-1185">Reference proteome</keyword>
<organism evidence="1 2">
    <name type="scientific">Variovorax paradoxus</name>
    <dbReference type="NCBI Taxonomy" id="34073"/>
    <lineage>
        <taxon>Bacteria</taxon>
        <taxon>Pseudomonadati</taxon>
        <taxon>Pseudomonadota</taxon>
        <taxon>Betaproteobacteria</taxon>
        <taxon>Burkholderiales</taxon>
        <taxon>Comamonadaceae</taxon>
        <taxon>Variovorax</taxon>
    </lineage>
</organism>
<evidence type="ECO:0008006" key="3">
    <source>
        <dbReference type="Google" id="ProtNLM"/>
    </source>
</evidence>
<dbReference type="PATRIC" id="fig|34073.19.peg.6114"/>
<sequence>MTIDLALNRPVAKVVAQHAEEGAVLCNVRMHMIDAPHIRLHHLRRLDDRLAAHLDGLAVAGEYGAHLCATALARPGVGEVFVATALALGSRDESCLDKVLMLAQVLPECRPGVLSAFGWVAAASLRDITRELLGSSNAFRRMVGIVACNAHRVDPGAVLVDALGDPGPALRTQGLRTAGECGRRDLLDACLRALGDVDADCRFQAARSAVLLGDRHAAIHALHRLAHEAGAHRMPAIDLLLKLTTPEQAVPLLKALFEAQADARMLIHGLGVSGDPQFVPQLIDRMEDPALSRLAGESFSLITGLDLEMLDLYRKPAEGLETGPTDDPADADVAMDEDDGLPWPDAHRIGAWWSANAQNFEPGARYFMGAPPSWSHGLQVRKDGCQRQRRAASEYLCLLQPGTPLFPTDAPAWRQQRGLEASDLDAA</sequence>
<evidence type="ECO:0000313" key="1">
    <source>
        <dbReference type="EMBL" id="KLN52883.1"/>
    </source>
</evidence>
<gene>
    <name evidence="1" type="ORF">VPARA_59560</name>
</gene>
<dbReference type="EMBL" id="JZWI01000042">
    <property type="protein sequence ID" value="KLN52883.1"/>
    <property type="molecule type" value="Genomic_DNA"/>
</dbReference>
<dbReference type="InterPro" id="IPR011959">
    <property type="entry name" value="CHP02270"/>
</dbReference>